<comment type="cofactor">
    <cofactor evidence="1">
        <name>heme b</name>
        <dbReference type="ChEBI" id="CHEBI:60344"/>
    </cofactor>
</comment>
<dbReference type="Pfam" id="PF04261">
    <property type="entry name" value="Dyp_perox_N"/>
    <property type="match status" value="1"/>
</dbReference>
<accession>A0ABT0G7U6</accession>
<keyword evidence="4" id="KW-0479">Metal-binding</keyword>
<name>A0ABT0G7U6_9ACTN</name>
<sequence length="368" mass="38446">MLTGPALACLLAAFRCRDRDRAGLARTLRAVSAELDALMAGHAPAGATGPAPSGRAAPGATGGPVADSALLLGQGRQPVVATLSVGASLFDARYGLAGRRPAELVPMTALANDRLDPARLHGDLLVLFQADHPDVCVHALRRLTAAAGGSLVPVWSQDGFARPDALATRGATGNRNLLGFKDGTGNPDAADPALMDRVVWVGPGDGEPAWATGGTYVAVRLIRLFVERWDQVPEAAQERVMGRRKASGAPLDGVRETDAPRYAADPAGARTPLDAHIRLANPRTAGPEKAMLRRGFNYARGLDAGGLLDQGLAFVGYQRRLANFLAAQERLKGEPMEAFTRPEGGGFYFALPGAPGPGDYLGRGLVET</sequence>
<keyword evidence="5" id="KW-0732">Signal</keyword>
<keyword evidence="7" id="KW-0408">Iron</keyword>
<dbReference type="PANTHER" id="PTHR30521:SF4">
    <property type="entry name" value="DEFERROCHELATASE"/>
    <property type="match status" value="1"/>
</dbReference>
<dbReference type="Pfam" id="PF20628">
    <property type="entry name" value="Dyp_perox_C"/>
    <property type="match status" value="1"/>
</dbReference>
<feature type="domain" description="Dyp-type peroxidase N-terminal" evidence="9">
    <location>
        <begin position="7"/>
        <end position="160"/>
    </location>
</feature>
<evidence type="ECO:0000259" key="10">
    <source>
        <dbReference type="Pfam" id="PF20628"/>
    </source>
</evidence>
<evidence type="ECO:0000256" key="2">
    <source>
        <dbReference type="ARBA" id="ARBA00022559"/>
    </source>
</evidence>
<organism evidence="11 12">
    <name type="scientific">Actinomadura luzonensis</name>
    <dbReference type="NCBI Taxonomy" id="2805427"/>
    <lineage>
        <taxon>Bacteria</taxon>
        <taxon>Bacillati</taxon>
        <taxon>Actinomycetota</taxon>
        <taxon>Actinomycetes</taxon>
        <taxon>Streptosporangiales</taxon>
        <taxon>Thermomonosporaceae</taxon>
        <taxon>Actinomadura</taxon>
    </lineage>
</organism>
<dbReference type="PROSITE" id="PS51404">
    <property type="entry name" value="DYP_PEROXIDASE"/>
    <property type="match status" value="1"/>
</dbReference>
<dbReference type="Proteomes" id="UP001317259">
    <property type="component" value="Unassembled WGS sequence"/>
</dbReference>
<dbReference type="InterPro" id="IPR048328">
    <property type="entry name" value="Dyp_perox_C"/>
</dbReference>
<evidence type="ECO:0000313" key="12">
    <source>
        <dbReference type="Proteomes" id="UP001317259"/>
    </source>
</evidence>
<evidence type="ECO:0000256" key="7">
    <source>
        <dbReference type="ARBA" id="ARBA00023004"/>
    </source>
</evidence>
<reference evidence="11 12" key="1">
    <citation type="submission" date="2022-04" db="EMBL/GenBank/DDBJ databases">
        <title>Genome draft of Actinomadura sp. ATCC 31491.</title>
        <authorList>
            <person name="Shi X."/>
            <person name="Du Y."/>
        </authorList>
    </citation>
    <scope>NUCLEOTIDE SEQUENCE [LARGE SCALE GENOMIC DNA]</scope>
    <source>
        <strain evidence="11 12">ATCC 31491</strain>
    </source>
</reference>
<dbReference type="EMBL" id="JAKRKC020000002">
    <property type="protein sequence ID" value="MCK2220673.1"/>
    <property type="molecule type" value="Genomic_DNA"/>
</dbReference>
<keyword evidence="2 11" id="KW-0575">Peroxidase</keyword>
<keyword evidence="3" id="KW-0349">Heme</keyword>
<evidence type="ECO:0000256" key="3">
    <source>
        <dbReference type="ARBA" id="ARBA00022617"/>
    </source>
</evidence>
<proteinExistence type="inferred from homology"/>
<keyword evidence="6" id="KW-0560">Oxidoreductase</keyword>
<dbReference type="InterPro" id="IPR048327">
    <property type="entry name" value="Dyp_perox_N"/>
</dbReference>
<evidence type="ECO:0000259" key="9">
    <source>
        <dbReference type="Pfam" id="PF04261"/>
    </source>
</evidence>
<dbReference type="InterPro" id="IPR011008">
    <property type="entry name" value="Dimeric_a/b-barrel"/>
</dbReference>
<dbReference type="GO" id="GO:0004601">
    <property type="term" value="F:peroxidase activity"/>
    <property type="evidence" value="ECO:0007669"/>
    <property type="project" value="UniProtKB-KW"/>
</dbReference>
<dbReference type="InterPro" id="IPR006314">
    <property type="entry name" value="Dyp_peroxidase"/>
</dbReference>
<feature type="domain" description="Dyp-type peroxidase C-terminal" evidence="10">
    <location>
        <begin position="174"/>
        <end position="353"/>
    </location>
</feature>
<comment type="caution">
    <text evidence="11">The sequence shown here is derived from an EMBL/GenBank/DDBJ whole genome shotgun (WGS) entry which is preliminary data.</text>
</comment>
<evidence type="ECO:0000256" key="5">
    <source>
        <dbReference type="ARBA" id="ARBA00022729"/>
    </source>
</evidence>
<evidence type="ECO:0000256" key="1">
    <source>
        <dbReference type="ARBA" id="ARBA00001970"/>
    </source>
</evidence>
<evidence type="ECO:0000313" key="11">
    <source>
        <dbReference type="EMBL" id="MCK2220673.1"/>
    </source>
</evidence>
<protein>
    <submittedName>
        <fullName evidence="11">Dyp-type peroxidase</fullName>
    </submittedName>
</protein>
<evidence type="ECO:0000256" key="6">
    <source>
        <dbReference type="ARBA" id="ARBA00023002"/>
    </source>
</evidence>
<keyword evidence="12" id="KW-1185">Reference proteome</keyword>
<dbReference type="SUPFAM" id="SSF54909">
    <property type="entry name" value="Dimeric alpha+beta barrel"/>
    <property type="match status" value="1"/>
</dbReference>
<evidence type="ECO:0000256" key="8">
    <source>
        <dbReference type="ARBA" id="ARBA00025737"/>
    </source>
</evidence>
<comment type="similarity">
    <text evidence="8">Belongs to the DyP-type peroxidase family.</text>
</comment>
<dbReference type="PANTHER" id="PTHR30521">
    <property type="entry name" value="DEFERROCHELATASE/PEROXIDASE"/>
    <property type="match status" value="1"/>
</dbReference>
<evidence type="ECO:0000256" key="4">
    <source>
        <dbReference type="ARBA" id="ARBA00022723"/>
    </source>
</evidence>
<gene>
    <name evidence="11" type="ORF">MF672_043750</name>
</gene>
<dbReference type="NCBIfam" id="TIGR01413">
    <property type="entry name" value="Dyp_perox_fam"/>
    <property type="match status" value="1"/>
</dbReference>